<feature type="region of interest" description="Disordered" evidence="2">
    <location>
        <begin position="276"/>
        <end position="307"/>
    </location>
</feature>
<dbReference type="PANTHER" id="PTHR46729:SF1">
    <property type="entry name" value="LEUKOCYTE RECEPTOR CLUSTER MEMBER 9"/>
    <property type="match status" value="1"/>
</dbReference>
<evidence type="ECO:0000256" key="1">
    <source>
        <dbReference type="PROSITE-ProRule" id="PRU00723"/>
    </source>
</evidence>
<keyword evidence="1" id="KW-0863">Zinc-finger</keyword>
<evidence type="ECO:0000256" key="2">
    <source>
        <dbReference type="SAM" id="MobiDB-lite"/>
    </source>
</evidence>
<gene>
    <name evidence="5" type="primary">LOC116955101</name>
</gene>
<dbReference type="InterPro" id="IPR042653">
    <property type="entry name" value="Leng9"/>
</dbReference>
<dbReference type="PROSITE" id="PS50103">
    <property type="entry name" value="ZF_C3H1"/>
    <property type="match status" value="1"/>
</dbReference>
<sequence>MEGPTAEKRGAEGAGVEGPRVRVEELKMDGPRVEEPNVEQPNVEEPNVAEPGVKEPSVKEPSVKEPNVEEPNVEEPRVEKARVEEPNVEEPNVEEPRTEEAGMEGPTAEAALCKFFSRGHCRFGTRCRSLHHGTGGRGSPPRPVVEGKLPAMRTAWDVVSRVRWDETLDAAEWSVVYVDRFLGELERPFLDFWWGGLAGAPHGELAVPQHRVRRLRWRGECVWDRERRLDRVFGSTGDAVVFGDPPAPRPGAAAGEQGAVWDQGAAAGDQEAVWDQGAAGQHLEGSDERAQRDATGPERASCKDEAGVEGSILEGTGLVYAAALGGANVKCEAGPKGARPEPEGARPRDEAGAKGAELDEVGSEGAWSGDWAFTTNEAAAEGARSSEWAWPKDEPTTSKGALSGDWALAKDGAEPDIGQGPVMGQEQRLGKPQRLGRSRGGMA</sequence>
<keyword evidence="1" id="KW-0862">Zinc</keyword>
<feature type="compositionally biased region" description="Basic and acidic residues" evidence="2">
    <location>
        <begin position="284"/>
        <end position="306"/>
    </location>
</feature>
<reference evidence="5" key="1">
    <citation type="submission" date="2025-08" db="UniProtKB">
        <authorList>
            <consortium name="RefSeq"/>
        </authorList>
    </citation>
    <scope>IDENTIFICATION</scope>
    <source>
        <tissue evidence="5">Sperm</tissue>
    </source>
</reference>
<dbReference type="Pfam" id="PF00642">
    <property type="entry name" value="zf-CCCH"/>
    <property type="match status" value="1"/>
</dbReference>
<feature type="compositionally biased region" description="Basic and acidic residues" evidence="2">
    <location>
        <begin position="19"/>
        <end position="35"/>
    </location>
</feature>
<dbReference type="Proteomes" id="UP001318040">
    <property type="component" value="Chromosome 58"/>
</dbReference>
<dbReference type="CTD" id="94059"/>
<protein>
    <submittedName>
        <fullName evidence="5">Leukocyte receptor cluster member 9-like</fullName>
    </submittedName>
</protein>
<dbReference type="RefSeq" id="XP_032831966.1">
    <property type="nucleotide sequence ID" value="XM_032976075.1"/>
</dbReference>
<feature type="compositionally biased region" description="Basic and acidic residues" evidence="2">
    <location>
        <begin position="338"/>
        <end position="352"/>
    </location>
</feature>
<dbReference type="InterPro" id="IPR000571">
    <property type="entry name" value="Znf_CCCH"/>
</dbReference>
<proteinExistence type="predicted"/>
<keyword evidence="4" id="KW-1185">Reference proteome</keyword>
<dbReference type="KEGG" id="pmrn:116955101"/>
<name>A0AAJ7XEY7_PETMA</name>
<keyword evidence="1" id="KW-0479">Metal-binding</keyword>
<dbReference type="GO" id="GO:0008270">
    <property type="term" value="F:zinc ion binding"/>
    <property type="evidence" value="ECO:0007669"/>
    <property type="project" value="UniProtKB-KW"/>
</dbReference>
<feature type="region of interest" description="Disordered" evidence="2">
    <location>
        <begin position="1"/>
        <end position="105"/>
    </location>
</feature>
<feature type="compositionally biased region" description="Basic and acidic residues" evidence="2">
    <location>
        <begin position="52"/>
        <end position="67"/>
    </location>
</feature>
<evidence type="ECO:0000259" key="3">
    <source>
        <dbReference type="PROSITE" id="PS50103"/>
    </source>
</evidence>
<accession>A0AAJ7XEY7</accession>
<feature type="compositionally biased region" description="Basic and acidic residues" evidence="2">
    <location>
        <begin position="74"/>
        <end position="85"/>
    </location>
</feature>
<dbReference type="AlphaFoldDB" id="A0AAJ7XEY7"/>
<feature type="domain" description="C3H1-type" evidence="3">
    <location>
        <begin position="107"/>
        <end position="134"/>
    </location>
</feature>
<feature type="region of interest" description="Disordered" evidence="2">
    <location>
        <begin position="332"/>
        <end position="443"/>
    </location>
</feature>
<feature type="compositionally biased region" description="Basic and acidic residues" evidence="2">
    <location>
        <begin position="1"/>
        <end position="11"/>
    </location>
</feature>
<evidence type="ECO:0000313" key="4">
    <source>
        <dbReference type="Proteomes" id="UP001318040"/>
    </source>
</evidence>
<organism evidence="4 5">
    <name type="scientific">Petromyzon marinus</name>
    <name type="common">Sea lamprey</name>
    <dbReference type="NCBI Taxonomy" id="7757"/>
    <lineage>
        <taxon>Eukaryota</taxon>
        <taxon>Metazoa</taxon>
        <taxon>Chordata</taxon>
        <taxon>Craniata</taxon>
        <taxon>Vertebrata</taxon>
        <taxon>Cyclostomata</taxon>
        <taxon>Hyperoartia</taxon>
        <taxon>Petromyzontiformes</taxon>
        <taxon>Petromyzontidae</taxon>
        <taxon>Petromyzon</taxon>
    </lineage>
</organism>
<dbReference type="Pfam" id="PF04457">
    <property type="entry name" value="MJ1316"/>
    <property type="match status" value="1"/>
</dbReference>
<dbReference type="PANTHER" id="PTHR46729">
    <property type="entry name" value="LEUKOCYTE RECEPTOR CLUSTER MEMBER 9"/>
    <property type="match status" value="1"/>
</dbReference>
<feature type="zinc finger region" description="C3H1-type" evidence="1">
    <location>
        <begin position="107"/>
        <end position="134"/>
    </location>
</feature>
<feature type="compositionally biased region" description="Low complexity" evidence="2">
    <location>
        <begin position="38"/>
        <end position="51"/>
    </location>
</feature>
<dbReference type="InterPro" id="IPR040459">
    <property type="entry name" value="MJ1316"/>
</dbReference>
<evidence type="ECO:0000313" key="5">
    <source>
        <dbReference type="RefSeq" id="XP_032831966.1"/>
    </source>
</evidence>